<dbReference type="Gene3D" id="3.40.390.10">
    <property type="entry name" value="Collagenase (Catalytic Domain)"/>
    <property type="match status" value="1"/>
</dbReference>
<evidence type="ECO:0000256" key="2">
    <source>
        <dbReference type="ARBA" id="ARBA00022670"/>
    </source>
</evidence>
<dbReference type="Gene3D" id="1.10.1380.10">
    <property type="entry name" value="Neutral endopeptidase , domain2"/>
    <property type="match status" value="1"/>
</dbReference>
<dbReference type="OMA" id="QDFIVWQ"/>
<accession>S4RHK3</accession>
<dbReference type="GO" id="GO:0005886">
    <property type="term" value="C:plasma membrane"/>
    <property type="evidence" value="ECO:0007669"/>
    <property type="project" value="TreeGrafter"/>
</dbReference>
<dbReference type="GO" id="GO:0016485">
    <property type="term" value="P:protein processing"/>
    <property type="evidence" value="ECO:0007669"/>
    <property type="project" value="TreeGrafter"/>
</dbReference>
<dbReference type="InterPro" id="IPR024079">
    <property type="entry name" value="MetalloPept_cat_dom_sf"/>
</dbReference>
<dbReference type="GeneTree" id="ENSGT00940000157673"/>
<dbReference type="MEROPS" id="M13.007"/>
<keyword evidence="4" id="KW-0378">Hydrolase</keyword>
<dbReference type="AlphaFoldDB" id="S4RHK3"/>
<evidence type="ECO:0000256" key="6">
    <source>
        <dbReference type="ARBA" id="ARBA00023049"/>
    </source>
</evidence>
<dbReference type="Pfam" id="PF01431">
    <property type="entry name" value="Peptidase_M13"/>
    <property type="match status" value="1"/>
</dbReference>
<evidence type="ECO:0000256" key="5">
    <source>
        <dbReference type="ARBA" id="ARBA00022833"/>
    </source>
</evidence>
<dbReference type="PROSITE" id="PS51885">
    <property type="entry name" value="NEPRILYSIN"/>
    <property type="match status" value="1"/>
</dbReference>
<dbReference type="CDD" id="cd08662">
    <property type="entry name" value="M13"/>
    <property type="match status" value="1"/>
</dbReference>
<dbReference type="SUPFAM" id="SSF55486">
    <property type="entry name" value="Metalloproteases ('zincins'), catalytic domain"/>
    <property type="match status" value="1"/>
</dbReference>
<dbReference type="Pfam" id="PF05649">
    <property type="entry name" value="Peptidase_M13_N"/>
    <property type="match status" value="1"/>
</dbReference>
<keyword evidence="2" id="KW-0645">Protease</keyword>
<dbReference type="InterPro" id="IPR000718">
    <property type="entry name" value="Peptidase_M13"/>
</dbReference>
<keyword evidence="3" id="KW-0479">Metal-binding</keyword>
<keyword evidence="5" id="KW-0862">Zinc</keyword>
<dbReference type="Ensembl" id="ENSPMAT00000004704.1">
    <property type="protein sequence ID" value="ENSPMAP00000004685.1"/>
    <property type="gene ID" value="ENSPMAG00000004261.1"/>
</dbReference>
<name>S4RHK3_PETMA</name>
<reference evidence="9" key="2">
    <citation type="submission" date="2025-09" db="UniProtKB">
        <authorList>
            <consortium name="Ensembl"/>
        </authorList>
    </citation>
    <scope>IDENTIFICATION</scope>
</reference>
<dbReference type="InterPro" id="IPR042089">
    <property type="entry name" value="Peptidase_M13_dom_2"/>
</dbReference>
<evidence type="ECO:0000259" key="8">
    <source>
        <dbReference type="Pfam" id="PF05649"/>
    </source>
</evidence>
<sequence length="519" mass="60704">IDQEGLTLPERSLYLGQDEESLKVIKAYKVLMNKITTLLGARNARHKLEDVFEFEQQLANITLSESDPLRRDINNMYNKMKLRDLHHLAPAHDQINWRQFLEQIFRKRISEDEEVVVLATTYIKKLSHLLSTTPVRVLHNYMLWRVVIVLSTHLSPPFRAALHDFSREVDGAEKEVDLERLCLAQANKYFGMVLGALFVREHFSLHSKQRVQQMVEDIKHAFDQRLEELGWMDEKTKDAARGKFQLMMDMIGYPEFLGRMDEVDKEYGFEVNEKSYFKNILNSIEFNINVSIHKIHQKVERNVWLLPPQTLNAYYLPTHNQMVFPAGILQPTLYDPEFPQSMNYGGIGTIIGHELTHGYDDWGGQYDRHGNLKQWWTAESYGKFLERTECVVKLYNNFTINKQNVNGKLTLGENIADMGGLKLAYHAYQKWVRENGPEPPLQGMAYTHEQLFFVAFAQNWCMKRRPQSLYLQLLTDKHSPENYSRRRVLGSASQFDEFGRVFHCRRGSPMSPQHKCSVW</sequence>
<comment type="cofactor">
    <cofactor evidence="1">
        <name>Zn(2+)</name>
        <dbReference type="ChEBI" id="CHEBI:29105"/>
    </cofactor>
</comment>
<dbReference type="PRINTS" id="PR00786">
    <property type="entry name" value="NEPRILYSIN"/>
</dbReference>
<evidence type="ECO:0000259" key="7">
    <source>
        <dbReference type="Pfam" id="PF01431"/>
    </source>
</evidence>
<protein>
    <submittedName>
        <fullName evidence="9">Endothelin converting enzyme like 1</fullName>
    </submittedName>
</protein>
<dbReference type="GO" id="GO:0046872">
    <property type="term" value="F:metal ion binding"/>
    <property type="evidence" value="ECO:0007669"/>
    <property type="project" value="UniProtKB-KW"/>
</dbReference>
<evidence type="ECO:0000256" key="1">
    <source>
        <dbReference type="ARBA" id="ARBA00001947"/>
    </source>
</evidence>
<dbReference type="HOGENOM" id="CLU_006187_1_0_1"/>
<evidence type="ECO:0000256" key="4">
    <source>
        <dbReference type="ARBA" id="ARBA00022801"/>
    </source>
</evidence>
<evidence type="ECO:0000313" key="9">
    <source>
        <dbReference type="Ensembl" id="ENSPMAP00000004685.1"/>
    </source>
</evidence>
<dbReference type="InterPro" id="IPR008753">
    <property type="entry name" value="Peptidase_M13_N"/>
</dbReference>
<dbReference type="InterPro" id="IPR018497">
    <property type="entry name" value="Peptidase_M13_C"/>
</dbReference>
<reference evidence="9" key="1">
    <citation type="submission" date="2025-08" db="UniProtKB">
        <authorList>
            <consortium name="Ensembl"/>
        </authorList>
    </citation>
    <scope>IDENTIFICATION</scope>
</reference>
<organism evidence="9">
    <name type="scientific">Petromyzon marinus</name>
    <name type="common">Sea lamprey</name>
    <dbReference type="NCBI Taxonomy" id="7757"/>
    <lineage>
        <taxon>Eukaryota</taxon>
        <taxon>Metazoa</taxon>
        <taxon>Chordata</taxon>
        <taxon>Craniata</taxon>
        <taxon>Vertebrata</taxon>
        <taxon>Cyclostomata</taxon>
        <taxon>Hyperoartia</taxon>
        <taxon>Petromyzontiformes</taxon>
        <taxon>Petromyzontidae</taxon>
        <taxon>Petromyzon</taxon>
    </lineage>
</organism>
<evidence type="ECO:0000256" key="3">
    <source>
        <dbReference type="ARBA" id="ARBA00022723"/>
    </source>
</evidence>
<feature type="domain" description="Peptidase M13 N-terminal" evidence="8">
    <location>
        <begin position="1"/>
        <end position="254"/>
    </location>
</feature>
<dbReference type="PANTHER" id="PTHR11733">
    <property type="entry name" value="ZINC METALLOPROTEASE FAMILY M13 NEPRILYSIN-RELATED"/>
    <property type="match status" value="1"/>
</dbReference>
<dbReference type="STRING" id="7757.ENSPMAP00000004685"/>
<feature type="domain" description="Peptidase M13 C-terminal" evidence="7">
    <location>
        <begin position="312"/>
        <end position="518"/>
    </location>
</feature>
<dbReference type="PANTHER" id="PTHR11733:SF195">
    <property type="entry name" value="ENDOTHELIN-CONVERTING ENZYME-LIKE 1"/>
    <property type="match status" value="1"/>
</dbReference>
<proteinExistence type="predicted"/>
<dbReference type="GO" id="GO:0004222">
    <property type="term" value="F:metalloendopeptidase activity"/>
    <property type="evidence" value="ECO:0007669"/>
    <property type="project" value="InterPro"/>
</dbReference>
<keyword evidence="6" id="KW-0482">Metalloprotease</keyword>